<accession>A0A498QZW8</accession>
<dbReference type="GO" id="GO:0018812">
    <property type="term" value="F:3-hydroxyacyl-CoA dehydratase activity"/>
    <property type="evidence" value="ECO:0007669"/>
    <property type="project" value="RHEA"/>
</dbReference>
<proteinExistence type="inferred from homology"/>
<dbReference type="EC" id="4.2.1.17" evidence="8"/>
<comment type="similarity">
    <text evidence="2 7">Belongs to the enoyl-CoA hydratase/isomerase family.</text>
</comment>
<dbReference type="CDD" id="cd06558">
    <property type="entry name" value="crotonase-like"/>
    <property type="match status" value="1"/>
</dbReference>
<evidence type="ECO:0000256" key="4">
    <source>
        <dbReference type="ARBA" id="ARBA00023098"/>
    </source>
</evidence>
<dbReference type="PANTHER" id="PTHR11941">
    <property type="entry name" value="ENOYL-COA HYDRATASE-RELATED"/>
    <property type="match status" value="1"/>
</dbReference>
<keyword evidence="8" id="KW-0456">Lyase</keyword>
<evidence type="ECO:0000256" key="7">
    <source>
        <dbReference type="RuleBase" id="RU003707"/>
    </source>
</evidence>
<dbReference type="GO" id="GO:0006635">
    <property type="term" value="P:fatty acid beta-oxidation"/>
    <property type="evidence" value="ECO:0007669"/>
    <property type="project" value="TreeGrafter"/>
</dbReference>
<dbReference type="InterPro" id="IPR001753">
    <property type="entry name" value="Enoyl-CoA_hydra/iso"/>
</dbReference>
<evidence type="ECO:0000256" key="3">
    <source>
        <dbReference type="ARBA" id="ARBA00022832"/>
    </source>
</evidence>
<evidence type="ECO:0000313" key="8">
    <source>
        <dbReference type="EMBL" id="VBA54679.1"/>
    </source>
</evidence>
<dbReference type="Proteomes" id="UP000268285">
    <property type="component" value="Unassembled WGS sequence"/>
</dbReference>
<organism evidence="8 9">
    <name type="scientific">Mycobacterium pseudokansasii</name>
    <dbReference type="NCBI Taxonomy" id="2341080"/>
    <lineage>
        <taxon>Bacteria</taxon>
        <taxon>Bacillati</taxon>
        <taxon>Actinomycetota</taxon>
        <taxon>Actinomycetes</taxon>
        <taxon>Mycobacteriales</taxon>
        <taxon>Mycobacteriaceae</taxon>
        <taxon>Mycobacterium</taxon>
    </lineage>
</organism>
<name>A0A498QZW8_9MYCO</name>
<dbReference type="Pfam" id="PF00378">
    <property type="entry name" value="ECH_1"/>
    <property type="match status" value="1"/>
</dbReference>
<keyword evidence="9" id="KW-1185">Reference proteome</keyword>
<dbReference type="Gene3D" id="3.90.226.10">
    <property type="entry name" value="2-enoyl-CoA Hydratase, Chain A, domain 1"/>
    <property type="match status" value="1"/>
</dbReference>
<comment type="catalytic activity">
    <reaction evidence="5">
        <text>a (3S)-3-hydroxyacyl-CoA = a (2E)-enoyl-CoA + H2O</text>
        <dbReference type="Rhea" id="RHEA:16105"/>
        <dbReference type="ChEBI" id="CHEBI:15377"/>
        <dbReference type="ChEBI" id="CHEBI:57318"/>
        <dbReference type="ChEBI" id="CHEBI:58856"/>
        <dbReference type="EC" id="4.2.1.17"/>
    </reaction>
</comment>
<evidence type="ECO:0000256" key="5">
    <source>
        <dbReference type="ARBA" id="ARBA00023709"/>
    </source>
</evidence>
<dbReference type="PANTHER" id="PTHR11941:SF54">
    <property type="entry name" value="ENOYL-COA HYDRATASE, MITOCHONDRIAL"/>
    <property type="match status" value="1"/>
</dbReference>
<dbReference type="SUPFAM" id="SSF52096">
    <property type="entry name" value="ClpP/crotonase"/>
    <property type="match status" value="1"/>
</dbReference>
<comment type="function">
    <text evidence="1">Could possibly oxidize fatty acids using specific components.</text>
</comment>
<keyword evidence="4" id="KW-0443">Lipid metabolism</keyword>
<dbReference type="EMBL" id="UPHU01000001">
    <property type="protein sequence ID" value="VBA54679.1"/>
    <property type="molecule type" value="Genomic_DNA"/>
</dbReference>
<dbReference type="PROSITE" id="PS00166">
    <property type="entry name" value="ENOYL_COA_HYDRATASE"/>
    <property type="match status" value="1"/>
</dbReference>
<sequence>MMLFSEQENANIARSPRKHRHMVDLEFDKSGTGLAVLTIDRPHARNAIALDTMDQLETALEAASSARALVIRGAGERAFVSGGDLKELSALRTEEDAAAMAKRMRAICDQLAAFPAPVIAALNGHAFGGGAEVAVAADIRIAADDIKIAFNQVELEIMPAWGGAERLAALVGKSRALLLAGTGTALDAAQAERIGLVDLVLPRALFDSPDRGWRSVAAALSRHPATEIKRVISGVSPDEAIASFARLWVAEAHWQAAARVMNRTSSPRQAAGGAI</sequence>
<evidence type="ECO:0000256" key="2">
    <source>
        <dbReference type="ARBA" id="ARBA00005254"/>
    </source>
</evidence>
<comment type="catalytic activity">
    <reaction evidence="6">
        <text>a 4-saturated-(3S)-3-hydroxyacyl-CoA = a (3E)-enoyl-CoA + H2O</text>
        <dbReference type="Rhea" id="RHEA:20724"/>
        <dbReference type="ChEBI" id="CHEBI:15377"/>
        <dbReference type="ChEBI" id="CHEBI:58521"/>
        <dbReference type="ChEBI" id="CHEBI:137480"/>
        <dbReference type="EC" id="4.2.1.17"/>
    </reaction>
</comment>
<dbReference type="AlphaFoldDB" id="A0A498QZW8"/>
<keyword evidence="3" id="KW-0276">Fatty acid metabolism</keyword>
<evidence type="ECO:0000313" key="9">
    <source>
        <dbReference type="Proteomes" id="UP000268285"/>
    </source>
</evidence>
<evidence type="ECO:0000256" key="6">
    <source>
        <dbReference type="ARBA" id="ARBA00023717"/>
    </source>
</evidence>
<gene>
    <name evidence="8" type="primary">fadB</name>
    <name evidence="8" type="ORF">LAUMK142_04750</name>
</gene>
<evidence type="ECO:0000256" key="1">
    <source>
        <dbReference type="ARBA" id="ARBA00002994"/>
    </source>
</evidence>
<dbReference type="InterPro" id="IPR029045">
    <property type="entry name" value="ClpP/crotonase-like_dom_sf"/>
</dbReference>
<dbReference type="InterPro" id="IPR018376">
    <property type="entry name" value="Enoyl-CoA_hyd/isom_CS"/>
</dbReference>
<protein>
    <submittedName>
        <fullName evidence="8">Putative enoyl-CoA hydratase</fullName>
        <ecNumber evidence="8">4.2.1.17</ecNumber>
    </submittedName>
</protein>
<reference evidence="8 9" key="1">
    <citation type="submission" date="2018-09" db="EMBL/GenBank/DDBJ databases">
        <authorList>
            <person name="Tagini F."/>
        </authorList>
    </citation>
    <scope>NUCLEOTIDE SEQUENCE [LARGE SCALE GENOMIC DNA]</scope>
    <source>
        <strain evidence="8 9">MK142</strain>
    </source>
</reference>